<dbReference type="EMBL" id="CP054926">
    <property type="protein sequence ID" value="QKW46942.1"/>
    <property type="molecule type" value="Genomic_DNA"/>
</dbReference>
<dbReference type="AlphaFoldDB" id="A0A7H8MXQ0"/>
<organism evidence="7 8">
    <name type="scientific">Streptomyces microflavus</name>
    <name type="common">Streptomyces lipmanii</name>
    <dbReference type="NCBI Taxonomy" id="1919"/>
    <lineage>
        <taxon>Bacteria</taxon>
        <taxon>Bacillati</taxon>
        <taxon>Actinomycetota</taxon>
        <taxon>Actinomycetes</taxon>
        <taxon>Kitasatosporales</taxon>
        <taxon>Streptomycetaceae</taxon>
        <taxon>Streptomyces</taxon>
    </lineage>
</organism>
<dbReference type="Proteomes" id="UP000509345">
    <property type="component" value="Chromosome"/>
</dbReference>
<accession>A0A7H8MXQ0</accession>
<dbReference type="GO" id="GO:0004357">
    <property type="term" value="F:glutamate-cysteine ligase activity"/>
    <property type="evidence" value="ECO:0007669"/>
    <property type="project" value="UniProtKB-EC"/>
</dbReference>
<evidence type="ECO:0000256" key="4">
    <source>
        <dbReference type="ARBA" id="ARBA00048819"/>
    </source>
</evidence>
<dbReference type="PANTHER" id="PTHR36510:SF1">
    <property type="entry name" value="GLUTAMATE--CYSTEINE LIGASE 2-RELATED"/>
    <property type="match status" value="1"/>
</dbReference>
<sequence length="371" mass="40322">MNTEGAGAVVRTVGVEEELLLVDPESGEARALSTAVLALAEKHAEGESAFEPELHRQQLEFATHPCREMSEIADAVHRWRAEAIRHAADVGASVAALATSPLPVSPTIGTGERYDWMAERYGLTAQEQLTCGCHVHVSVESDEEGVAVLDRIRGWLPVLLALSANSPFWQAQDTQYASYRSRVWGRWPSAGPVGLHGSAERYHEQVKALVGTGVLKDEGMVYFDARLSANYPTVEVRIADVCLDPADTVLLATLVRALVETAARQWRAGEPPMDTEVALLRVASWQAARSGLDDRLIHPRTLRPEPAADVLQALLAHVRDALEDSGDLKAAERALAALERRGNGARVQREILERTGSLRDTVAECVRITGG</sequence>
<evidence type="ECO:0000313" key="8">
    <source>
        <dbReference type="Proteomes" id="UP000509345"/>
    </source>
</evidence>
<name>A0A7H8MXQ0_STRMI</name>
<dbReference type="GO" id="GO:0042398">
    <property type="term" value="P:modified amino acid biosynthetic process"/>
    <property type="evidence" value="ECO:0007669"/>
    <property type="project" value="InterPro"/>
</dbReference>
<protein>
    <recommendedName>
        <fullName evidence="5">Putative glutamate--cysteine ligase 2</fullName>
        <ecNumber evidence="5">6.3.2.2</ecNumber>
    </recommendedName>
    <alternativeName>
        <fullName evidence="5">Gamma-glutamylcysteine synthetase 2</fullName>
        <shortName evidence="5">GCS 2</shortName>
        <shortName evidence="5">Gamma-GCS 2</shortName>
    </alternativeName>
</protein>
<dbReference type="SUPFAM" id="SSF55931">
    <property type="entry name" value="Glutamine synthetase/guanido kinase"/>
    <property type="match status" value="1"/>
</dbReference>
<dbReference type="InterPro" id="IPR006336">
    <property type="entry name" value="GCS2"/>
</dbReference>
<dbReference type="Gene3D" id="3.30.590.20">
    <property type="match status" value="1"/>
</dbReference>
<keyword evidence="1 5" id="KW-0436">Ligase</keyword>
<evidence type="ECO:0000256" key="5">
    <source>
        <dbReference type="HAMAP-Rule" id="MF_01609"/>
    </source>
</evidence>
<dbReference type="EC" id="6.3.2.2" evidence="5"/>
<comment type="catalytic activity">
    <reaction evidence="4 5">
        <text>L-cysteine + L-glutamate + ATP = gamma-L-glutamyl-L-cysteine + ADP + phosphate + H(+)</text>
        <dbReference type="Rhea" id="RHEA:13285"/>
        <dbReference type="ChEBI" id="CHEBI:15378"/>
        <dbReference type="ChEBI" id="CHEBI:29985"/>
        <dbReference type="ChEBI" id="CHEBI:30616"/>
        <dbReference type="ChEBI" id="CHEBI:35235"/>
        <dbReference type="ChEBI" id="CHEBI:43474"/>
        <dbReference type="ChEBI" id="CHEBI:58173"/>
        <dbReference type="ChEBI" id="CHEBI:456216"/>
        <dbReference type="EC" id="6.3.2.2"/>
    </reaction>
</comment>
<evidence type="ECO:0000256" key="3">
    <source>
        <dbReference type="ARBA" id="ARBA00022840"/>
    </source>
</evidence>
<dbReference type="PANTHER" id="PTHR36510">
    <property type="entry name" value="GLUTAMATE--CYSTEINE LIGASE 2-RELATED"/>
    <property type="match status" value="1"/>
</dbReference>
<reference evidence="7 8" key="1">
    <citation type="submission" date="2020-06" db="EMBL/GenBank/DDBJ databases">
        <title>Genome mining for natural products.</title>
        <authorList>
            <person name="Zhang B."/>
            <person name="Shi J."/>
            <person name="Ge H."/>
        </authorList>
    </citation>
    <scope>NUCLEOTIDE SEQUENCE [LARGE SCALE GENOMIC DNA]</scope>
    <source>
        <strain evidence="7 8">NA06532</strain>
    </source>
</reference>
<evidence type="ECO:0000256" key="1">
    <source>
        <dbReference type="ARBA" id="ARBA00022598"/>
    </source>
</evidence>
<dbReference type="InterPro" id="IPR014746">
    <property type="entry name" value="Gln_synth/guanido_kin_cat_dom"/>
</dbReference>
<keyword evidence="3 5" id="KW-0067">ATP-binding</keyword>
<dbReference type="InterPro" id="IPR011793">
    <property type="entry name" value="YbdK"/>
</dbReference>
<dbReference type="HAMAP" id="MF_01609">
    <property type="entry name" value="Glu_cys_ligase_2"/>
    <property type="match status" value="1"/>
</dbReference>
<dbReference type="NCBIfam" id="NF010041">
    <property type="entry name" value="PRK13517.1-1"/>
    <property type="match status" value="1"/>
</dbReference>
<comment type="function">
    <text evidence="5">ATP-dependent carboxylate-amine ligase which exhibits weak glutamate--cysteine ligase activity.</text>
</comment>
<comment type="similarity">
    <text evidence="5">Belongs to the glutamate--cysteine ligase type 2 family. YbdK subfamily.</text>
</comment>
<dbReference type="GO" id="GO:0005524">
    <property type="term" value="F:ATP binding"/>
    <property type="evidence" value="ECO:0007669"/>
    <property type="project" value="UniProtKB-KW"/>
</dbReference>
<dbReference type="RefSeq" id="WP_176145172.1">
    <property type="nucleotide sequence ID" value="NZ_CP054926.1"/>
</dbReference>
<gene>
    <name evidence="7" type="ORF">HUT09_32760</name>
</gene>
<keyword evidence="2 5" id="KW-0547">Nucleotide-binding</keyword>
<feature type="coiled-coil region" evidence="6">
    <location>
        <begin position="321"/>
        <end position="348"/>
    </location>
</feature>
<evidence type="ECO:0000256" key="6">
    <source>
        <dbReference type="SAM" id="Coils"/>
    </source>
</evidence>
<dbReference type="GeneID" id="87636058"/>
<dbReference type="Pfam" id="PF04107">
    <property type="entry name" value="GCS2"/>
    <property type="match status" value="1"/>
</dbReference>
<dbReference type="InterPro" id="IPR050141">
    <property type="entry name" value="GCL_type2/YbdK_subfam"/>
</dbReference>
<proteinExistence type="inferred from homology"/>
<keyword evidence="6" id="KW-0175">Coiled coil</keyword>
<dbReference type="NCBIfam" id="TIGR02050">
    <property type="entry name" value="gshA_cyan_rel"/>
    <property type="match status" value="1"/>
</dbReference>
<evidence type="ECO:0000256" key="2">
    <source>
        <dbReference type="ARBA" id="ARBA00022741"/>
    </source>
</evidence>
<evidence type="ECO:0000313" key="7">
    <source>
        <dbReference type="EMBL" id="QKW46942.1"/>
    </source>
</evidence>